<reference evidence="2" key="1">
    <citation type="submission" date="2023-07" db="EMBL/GenBank/DDBJ databases">
        <authorList>
            <consortium name="AG Swart"/>
            <person name="Singh M."/>
            <person name="Singh A."/>
            <person name="Seah K."/>
            <person name="Emmerich C."/>
        </authorList>
    </citation>
    <scope>NUCLEOTIDE SEQUENCE</scope>
    <source>
        <strain evidence="2">DP1</strain>
    </source>
</reference>
<evidence type="ECO:0000256" key="1">
    <source>
        <dbReference type="SAM" id="Phobius"/>
    </source>
</evidence>
<dbReference type="EMBL" id="CAMPGE010023007">
    <property type="protein sequence ID" value="CAI2380991.1"/>
    <property type="molecule type" value="Genomic_DNA"/>
</dbReference>
<keyword evidence="1" id="KW-1133">Transmembrane helix</keyword>
<evidence type="ECO:0000313" key="3">
    <source>
        <dbReference type="Proteomes" id="UP001295684"/>
    </source>
</evidence>
<name>A0AAD2D655_EUPCR</name>
<dbReference type="AlphaFoldDB" id="A0AAD2D655"/>
<keyword evidence="1" id="KW-0472">Membrane</keyword>
<proteinExistence type="predicted"/>
<dbReference type="Proteomes" id="UP001295684">
    <property type="component" value="Unassembled WGS sequence"/>
</dbReference>
<evidence type="ECO:0000313" key="2">
    <source>
        <dbReference type="EMBL" id="CAI2380991.1"/>
    </source>
</evidence>
<keyword evidence="3" id="KW-1185">Reference proteome</keyword>
<protein>
    <submittedName>
        <fullName evidence="2">Uncharacterized protein</fullName>
    </submittedName>
</protein>
<keyword evidence="1" id="KW-0812">Transmembrane</keyword>
<sequence length="217" mass="25547">MKYSRQSGALLAKLFRSPLANLRLARRVNRTGPIFRKKGPKIPELTFGKDGKMLLVGHNSAGFYYKVNFAFLLGWYLVSYFQKKSNPTYIFSNKHATNAYVYLIGAGLIATMLMSNRHLRYLYLHKNGTQCTVVMHKFFSLWYSEAVVEISTFKGVRHMFKPSMGVYRLNYKIDGWFRTRETYLIFRPEFVHDRDIWKLVRTGNHIYTPEYAEKNRL</sequence>
<comment type="caution">
    <text evidence="2">The sequence shown here is derived from an EMBL/GenBank/DDBJ whole genome shotgun (WGS) entry which is preliminary data.</text>
</comment>
<feature type="transmembrane region" description="Helical" evidence="1">
    <location>
        <begin position="99"/>
        <end position="116"/>
    </location>
</feature>
<feature type="transmembrane region" description="Helical" evidence="1">
    <location>
        <begin position="62"/>
        <end position="79"/>
    </location>
</feature>
<accession>A0AAD2D655</accession>
<organism evidence="2 3">
    <name type="scientific">Euplotes crassus</name>
    <dbReference type="NCBI Taxonomy" id="5936"/>
    <lineage>
        <taxon>Eukaryota</taxon>
        <taxon>Sar</taxon>
        <taxon>Alveolata</taxon>
        <taxon>Ciliophora</taxon>
        <taxon>Intramacronucleata</taxon>
        <taxon>Spirotrichea</taxon>
        <taxon>Hypotrichia</taxon>
        <taxon>Euplotida</taxon>
        <taxon>Euplotidae</taxon>
        <taxon>Moneuplotes</taxon>
    </lineage>
</organism>
<gene>
    <name evidence="2" type="ORF">ECRASSUSDP1_LOCUS22435</name>
</gene>